<sequence>MSGRGGKERSLVSRFPLRRRGNEWERMEGGGQIGRFRMARGDDNSKYELVHRRKSPRLNQRQEPPQADPLSPETPVGTLPPSPPQGNEVPVHTPAADLSPDPPGSTHPVSLPPAEEIRRSVRLNPTFRVLHPPVQRKEPLATVHEVDDTPQSPPVEPDEAAPQLSPRPMEADPLPSLTAQTAAEKAPPAEPDLAAPQSHPIEPSPIAQSDPENSPLTEPYQAAPQPPPEADNQAPLRSATGSSKCRTFTGRNPRRAGLRSDQSRSTGNSADPPPSTLDAGSSRAPTEVATDWDAWESNDRSPIRHPSHSPTRFESPAAQAPPEPSLSDQRARTVQEEDASGEQYTEDESSPHPAILDDDGSRRCLRRRPLTGIPEALDACGLELDESAAQASAVERKRKRSKRKGNERCGRGLAMPRDPVPPEDRPELAVVGDAEFTSSPKCTKIITTLRLLTLWNLPGPYRSWNMFPSTTRLFILKQFLQRYSWGAEQDTVRCIEVFERVAAETYMRELAETRRWLTRKFGDEKEVWIDYPPKWCKNLEYWKGLVLIWSKDKFVTASATNRTNRIKGGKEVVHHVGGSRSSYRHKEVLISEKGAPVGPKEVFDRTHMRETPQGKKYVNENAEKAAKEYLELKAFYGGTMNDEDIWELAVNGEDKRGRLFGFGFKGRTSKVTRVLETVEGAPSEPTKSTATSAEGSKRKYTKEEVAELLRAERTSFVAELAAQEQRHRADMEEIKKNSQFTRDCFAQLFRNQGIEPPKFPEGSSEGNAGGGENPQPSKGNSGVEEDHLP</sequence>
<comment type="caution">
    <text evidence="2">The sequence shown here is derived from an EMBL/GenBank/DDBJ whole genome shotgun (WGS) entry which is preliminary data.</text>
</comment>
<feature type="compositionally biased region" description="Basic and acidic residues" evidence="1">
    <location>
        <begin position="39"/>
        <end position="50"/>
    </location>
</feature>
<dbReference type="Pfam" id="PF03004">
    <property type="entry name" value="Transposase_24"/>
    <property type="match status" value="1"/>
</dbReference>
<name>A0A833R9G3_9POAL</name>
<feature type="compositionally biased region" description="Polar residues" evidence="1">
    <location>
        <begin position="239"/>
        <end position="250"/>
    </location>
</feature>
<gene>
    <name evidence="2" type="ORF">FCM35_KLT17864</name>
</gene>
<feature type="region of interest" description="Disordered" evidence="1">
    <location>
        <begin position="392"/>
        <end position="426"/>
    </location>
</feature>
<feature type="compositionally biased region" description="Polar residues" evidence="1">
    <location>
        <begin position="206"/>
        <end position="216"/>
    </location>
</feature>
<proteinExistence type="predicted"/>
<evidence type="ECO:0000313" key="3">
    <source>
        <dbReference type="Proteomes" id="UP000623129"/>
    </source>
</evidence>
<feature type="compositionally biased region" description="Polar residues" evidence="1">
    <location>
        <begin position="685"/>
        <end position="694"/>
    </location>
</feature>
<feature type="compositionally biased region" description="Basic and acidic residues" evidence="1">
    <location>
        <begin position="135"/>
        <end position="147"/>
    </location>
</feature>
<feature type="compositionally biased region" description="Basic and acidic residues" evidence="1">
    <location>
        <begin position="1"/>
        <end position="11"/>
    </location>
</feature>
<evidence type="ECO:0000313" key="2">
    <source>
        <dbReference type="EMBL" id="KAF3337277.1"/>
    </source>
</evidence>
<feature type="region of interest" description="Disordered" evidence="1">
    <location>
        <begin position="749"/>
        <end position="789"/>
    </location>
</feature>
<keyword evidence="3" id="KW-1185">Reference proteome</keyword>
<protein>
    <submittedName>
        <fullName evidence="2">Plant transposase (Ptta/En/Spm family)</fullName>
    </submittedName>
</protein>
<dbReference type="EMBL" id="SWLB01000006">
    <property type="protein sequence ID" value="KAF3337277.1"/>
    <property type="molecule type" value="Genomic_DNA"/>
</dbReference>
<reference evidence="2" key="1">
    <citation type="submission" date="2020-01" db="EMBL/GenBank/DDBJ databases">
        <title>Genome sequence of Kobresia littledalei, the first chromosome-level genome in the family Cyperaceae.</title>
        <authorList>
            <person name="Qu G."/>
        </authorList>
    </citation>
    <scope>NUCLEOTIDE SEQUENCE</scope>
    <source>
        <strain evidence="2">C.B.Clarke</strain>
        <tissue evidence="2">Leaf</tissue>
    </source>
</reference>
<feature type="region of interest" description="Disordered" evidence="1">
    <location>
        <begin position="1"/>
        <end position="361"/>
    </location>
</feature>
<dbReference type="Proteomes" id="UP000623129">
    <property type="component" value="Unassembled WGS sequence"/>
</dbReference>
<feature type="compositionally biased region" description="Acidic residues" evidence="1">
    <location>
        <begin position="336"/>
        <end position="348"/>
    </location>
</feature>
<accession>A0A833R9G3</accession>
<dbReference type="AlphaFoldDB" id="A0A833R9G3"/>
<feature type="region of interest" description="Disordered" evidence="1">
    <location>
        <begin position="678"/>
        <end position="700"/>
    </location>
</feature>
<dbReference type="InterPro" id="IPR004252">
    <property type="entry name" value="Probable_transposase_24"/>
</dbReference>
<organism evidence="2 3">
    <name type="scientific">Carex littledalei</name>
    <dbReference type="NCBI Taxonomy" id="544730"/>
    <lineage>
        <taxon>Eukaryota</taxon>
        <taxon>Viridiplantae</taxon>
        <taxon>Streptophyta</taxon>
        <taxon>Embryophyta</taxon>
        <taxon>Tracheophyta</taxon>
        <taxon>Spermatophyta</taxon>
        <taxon>Magnoliopsida</taxon>
        <taxon>Liliopsida</taxon>
        <taxon>Poales</taxon>
        <taxon>Cyperaceae</taxon>
        <taxon>Cyperoideae</taxon>
        <taxon>Cariceae</taxon>
        <taxon>Carex</taxon>
        <taxon>Carex subgen. Euthyceras</taxon>
    </lineage>
</organism>
<evidence type="ECO:0000256" key="1">
    <source>
        <dbReference type="SAM" id="MobiDB-lite"/>
    </source>
</evidence>